<dbReference type="GO" id="GO:0006355">
    <property type="term" value="P:regulation of DNA-templated transcription"/>
    <property type="evidence" value="ECO:0007669"/>
    <property type="project" value="UniProtKB-UniRule"/>
</dbReference>
<dbReference type="GO" id="GO:0005634">
    <property type="term" value="C:nucleus"/>
    <property type="evidence" value="ECO:0007669"/>
    <property type="project" value="UniProtKB-SubCell"/>
</dbReference>
<dbReference type="Gramene" id="ESR37769">
    <property type="protein sequence ID" value="ESR37769"/>
    <property type="gene ID" value="CICLE_v10030397mg"/>
</dbReference>
<evidence type="ECO:0000256" key="1">
    <source>
        <dbReference type="ARBA" id="ARBA00005889"/>
    </source>
</evidence>
<dbReference type="GO" id="GO:0008270">
    <property type="term" value="F:zinc ion binding"/>
    <property type="evidence" value="ECO:0007669"/>
    <property type="project" value="UniProtKB-UniRule"/>
</dbReference>
<evidence type="ECO:0000256" key="3">
    <source>
        <dbReference type="ARBA" id="ARBA00022771"/>
    </source>
</evidence>
<dbReference type="eggNOG" id="ENOG502SC27">
    <property type="taxonomic scope" value="Eukaryota"/>
</dbReference>
<dbReference type="Proteomes" id="UP000030687">
    <property type="component" value="Unassembled WGS sequence"/>
</dbReference>
<accession>V4UEN1</accession>
<dbReference type="AlphaFoldDB" id="V4UEN1"/>
<dbReference type="EMBL" id="KI536978">
    <property type="protein sequence ID" value="ESR37769.1"/>
    <property type="molecule type" value="Genomic_DNA"/>
</dbReference>
<evidence type="ECO:0000256" key="6">
    <source>
        <dbReference type="RuleBase" id="RU367018"/>
    </source>
</evidence>
<gene>
    <name evidence="8" type="ORF">CICLE_v10030397mg</name>
</gene>
<dbReference type="KEGG" id="cic:CICLE_v10030397mg"/>
<comment type="similarity">
    <text evidence="1 6">Belongs to the FHY3/FAR1 family.</text>
</comment>
<dbReference type="InterPro" id="IPR007527">
    <property type="entry name" value="Znf_SWIM"/>
</dbReference>
<evidence type="ECO:0000256" key="2">
    <source>
        <dbReference type="ARBA" id="ARBA00022723"/>
    </source>
</evidence>
<comment type="subcellular location">
    <subcellularLocation>
        <location evidence="6">Nucleus</location>
    </subcellularLocation>
</comment>
<name>V4UEN1_CITCL</name>
<evidence type="ECO:0000256" key="4">
    <source>
        <dbReference type="ARBA" id="ARBA00022833"/>
    </source>
</evidence>
<dbReference type="InterPro" id="IPR031052">
    <property type="entry name" value="FHY3/FAR1"/>
</dbReference>
<keyword evidence="3 5" id="KW-0863">Zinc-finger</keyword>
<dbReference type="Pfam" id="PF04434">
    <property type="entry name" value="SWIM"/>
    <property type="match status" value="1"/>
</dbReference>
<comment type="function">
    <text evidence="6">Putative transcription activator involved in regulating light control of development.</text>
</comment>
<evidence type="ECO:0000256" key="5">
    <source>
        <dbReference type="PROSITE-ProRule" id="PRU00325"/>
    </source>
</evidence>
<evidence type="ECO:0000313" key="9">
    <source>
        <dbReference type="Proteomes" id="UP000030687"/>
    </source>
</evidence>
<keyword evidence="2 6" id="KW-0479">Metal-binding</keyword>
<organism evidence="8 9">
    <name type="scientific">Citrus clementina</name>
    <name type="common">Clementine</name>
    <name type="synonym">Citrus deliciosa x Citrus sinensis</name>
    <dbReference type="NCBI Taxonomy" id="85681"/>
    <lineage>
        <taxon>Eukaryota</taxon>
        <taxon>Viridiplantae</taxon>
        <taxon>Streptophyta</taxon>
        <taxon>Embryophyta</taxon>
        <taxon>Tracheophyta</taxon>
        <taxon>Spermatophyta</taxon>
        <taxon>Magnoliopsida</taxon>
        <taxon>eudicotyledons</taxon>
        <taxon>Gunneridae</taxon>
        <taxon>Pentapetalae</taxon>
        <taxon>rosids</taxon>
        <taxon>malvids</taxon>
        <taxon>Sapindales</taxon>
        <taxon>Rutaceae</taxon>
        <taxon>Aurantioideae</taxon>
        <taxon>Citrus</taxon>
    </lineage>
</organism>
<feature type="domain" description="SWIM-type" evidence="7">
    <location>
        <begin position="48"/>
        <end position="96"/>
    </location>
</feature>
<dbReference type="STRING" id="85681.V4UEN1"/>
<dbReference type="PANTHER" id="PTHR31669:SF302">
    <property type="entry name" value="PROTEIN FAR1-RELATED SEQUENCE"/>
    <property type="match status" value="1"/>
</dbReference>
<keyword evidence="9" id="KW-1185">Reference proteome</keyword>
<keyword evidence="6" id="KW-0539">Nucleus</keyword>
<proteinExistence type="inferred from homology"/>
<dbReference type="InParanoid" id="V4UEN1"/>
<evidence type="ECO:0000259" key="7">
    <source>
        <dbReference type="PROSITE" id="PS50966"/>
    </source>
</evidence>
<reference evidence="8 9" key="1">
    <citation type="submission" date="2013-10" db="EMBL/GenBank/DDBJ databases">
        <authorList>
            <consortium name="International Citrus Genome Consortium"/>
            <person name="Jenkins J."/>
            <person name="Schmutz J."/>
            <person name="Prochnik S."/>
            <person name="Rokhsar D."/>
            <person name="Gmitter F."/>
            <person name="Ollitrault P."/>
            <person name="Machado M."/>
            <person name="Talon M."/>
            <person name="Wincker P."/>
            <person name="Jaillon O."/>
            <person name="Morgante M."/>
        </authorList>
    </citation>
    <scope>NUCLEOTIDE SEQUENCE</scope>
    <source>
        <strain evidence="9">cv. Clemenules</strain>
    </source>
</reference>
<dbReference type="InterPro" id="IPR006564">
    <property type="entry name" value="Znf_PMZ"/>
</dbReference>
<dbReference type="PROSITE" id="PS50966">
    <property type="entry name" value="ZF_SWIM"/>
    <property type="match status" value="1"/>
</dbReference>
<dbReference type="OMA" id="PANELWD"/>
<dbReference type="PANTHER" id="PTHR31669">
    <property type="entry name" value="PROTEIN FAR1-RELATED SEQUENCE 10-RELATED"/>
    <property type="match status" value="1"/>
</dbReference>
<evidence type="ECO:0000313" key="8">
    <source>
        <dbReference type="EMBL" id="ESR37769.1"/>
    </source>
</evidence>
<sequence>MYSAFIVDKSTIVCSFETQLTTVPANELWDNLQHKIELVKEDAHHCVYKVVNQNEDDGVHEVLFDKTLDFASCICKKFESKGIPCKHILAYFHRKQFTYLPDQYILKRWTKSERCDKVIGDGSLEIEDCFQNSILMRRTALFQLALNVIDKVVISEEASKILMDDFENSLQKIKSVVSHDPKAMKKNKCTNQHVLNDPLVVRAKGCGKRLKKRKEKARAKDKNRRCHGCGKIGQSHDKRNCPMLKNRSSLLDDADSFDESSSSTARKGFKSVGLTQFDPTAYIQHAEDS</sequence>
<keyword evidence="4 6" id="KW-0862">Zinc</keyword>
<protein>
    <recommendedName>
        <fullName evidence="6">Protein FAR1-RELATED SEQUENCE</fullName>
    </recommendedName>
</protein>
<dbReference type="SMART" id="SM00575">
    <property type="entry name" value="ZnF_PMZ"/>
    <property type="match status" value="1"/>
</dbReference>